<dbReference type="AlphaFoldDB" id="A0A222FPD9"/>
<sequence length="316" mass="33885">MIMARFACCAVLWLSLGLLGCDQQDEAEVVSPTVDERAKVLLVMKSLVNPFYAAMEKGARQAAEIRAAQLIVRSGTNETLVEQQIEIIDEHLASGIDALVIAPANSVEIIPVLLRAHQQGVKVVNIDNQVDPMAAAAAGLPPIPFVSVDNERGGFLAAKYLASLVDGEAKALVIEGPRSAKNAIQRRNGALAAFEQAGNIELVAAEPAHWKLEQAYALTKQMHAKYPDINLVFAANDMMALGAILYAQENELSDWLIGGYDNIPDAASAVKSGWLKVTVDQQADQQGYRGVMTALDLLESTSVDPTVLVDVLVVTD</sequence>
<dbReference type="InterPro" id="IPR025997">
    <property type="entry name" value="SBP_2_dom"/>
</dbReference>
<dbReference type="SUPFAM" id="SSF53822">
    <property type="entry name" value="Periplasmic binding protein-like I"/>
    <property type="match status" value="1"/>
</dbReference>
<dbReference type="PANTHER" id="PTHR46847">
    <property type="entry name" value="D-ALLOSE-BINDING PERIPLASMIC PROTEIN-RELATED"/>
    <property type="match status" value="1"/>
</dbReference>
<organism evidence="6 7">
    <name type="scientific">Bacterioplanes sanyensis</name>
    <dbReference type="NCBI Taxonomy" id="1249553"/>
    <lineage>
        <taxon>Bacteria</taxon>
        <taxon>Pseudomonadati</taxon>
        <taxon>Pseudomonadota</taxon>
        <taxon>Gammaproteobacteria</taxon>
        <taxon>Oceanospirillales</taxon>
        <taxon>Oceanospirillaceae</taxon>
        <taxon>Bacterioplanes</taxon>
    </lineage>
</organism>
<feature type="domain" description="Periplasmic binding protein" evidence="5">
    <location>
        <begin position="42"/>
        <end position="299"/>
    </location>
</feature>
<keyword evidence="3 4" id="KW-0732">Signal</keyword>
<dbReference type="PANTHER" id="PTHR46847:SF1">
    <property type="entry name" value="D-ALLOSE-BINDING PERIPLASMIC PROTEIN-RELATED"/>
    <property type="match status" value="1"/>
</dbReference>
<evidence type="ECO:0000313" key="6">
    <source>
        <dbReference type="EMBL" id="ASP40639.1"/>
    </source>
</evidence>
<dbReference type="GO" id="GO:0030246">
    <property type="term" value="F:carbohydrate binding"/>
    <property type="evidence" value="ECO:0007669"/>
    <property type="project" value="UniProtKB-ARBA"/>
</dbReference>
<comment type="similarity">
    <text evidence="2">Belongs to the bacterial solute-binding protein 2 family.</text>
</comment>
<dbReference type="Proteomes" id="UP000202440">
    <property type="component" value="Chromosome"/>
</dbReference>
<dbReference type="GO" id="GO:0030313">
    <property type="term" value="C:cell envelope"/>
    <property type="evidence" value="ECO:0007669"/>
    <property type="project" value="UniProtKB-SubCell"/>
</dbReference>
<evidence type="ECO:0000256" key="2">
    <source>
        <dbReference type="ARBA" id="ARBA00007639"/>
    </source>
</evidence>
<dbReference type="GO" id="GO:0055085">
    <property type="term" value="P:transmembrane transport"/>
    <property type="evidence" value="ECO:0007669"/>
    <property type="project" value="UniProtKB-ARBA"/>
</dbReference>
<dbReference type="Pfam" id="PF13407">
    <property type="entry name" value="Peripla_BP_4"/>
    <property type="match status" value="1"/>
</dbReference>
<keyword evidence="7" id="KW-1185">Reference proteome</keyword>
<accession>A0A222FPD9</accession>
<evidence type="ECO:0000259" key="5">
    <source>
        <dbReference type="Pfam" id="PF13407"/>
    </source>
</evidence>
<dbReference type="PROSITE" id="PS51257">
    <property type="entry name" value="PROKAR_LIPOPROTEIN"/>
    <property type="match status" value="1"/>
</dbReference>
<comment type="subcellular location">
    <subcellularLocation>
        <location evidence="1">Cell envelope</location>
    </subcellularLocation>
</comment>
<feature type="chain" id="PRO_5012872181" evidence="4">
    <location>
        <begin position="28"/>
        <end position="316"/>
    </location>
</feature>
<name>A0A222FPD9_9GAMM</name>
<feature type="signal peptide" evidence="4">
    <location>
        <begin position="1"/>
        <end position="27"/>
    </location>
</feature>
<dbReference type="EMBL" id="CP022530">
    <property type="protein sequence ID" value="ASP40639.1"/>
    <property type="molecule type" value="Genomic_DNA"/>
</dbReference>
<evidence type="ECO:0000256" key="1">
    <source>
        <dbReference type="ARBA" id="ARBA00004196"/>
    </source>
</evidence>
<protein>
    <submittedName>
        <fullName evidence="6">Sugar ABC transporter substrate-binding protein</fullName>
    </submittedName>
</protein>
<proteinExistence type="inferred from homology"/>
<evidence type="ECO:0000256" key="4">
    <source>
        <dbReference type="SAM" id="SignalP"/>
    </source>
</evidence>
<dbReference type="KEGG" id="bsan:CHH28_19085"/>
<dbReference type="Gene3D" id="3.40.50.2300">
    <property type="match status" value="2"/>
</dbReference>
<evidence type="ECO:0000313" key="7">
    <source>
        <dbReference type="Proteomes" id="UP000202440"/>
    </source>
</evidence>
<reference evidence="6 7" key="1">
    <citation type="submission" date="2017-07" db="EMBL/GenBank/DDBJ databases">
        <title>Annotated genome sequence of Bacterioplanes sanyensis isolated from Red Sea.</title>
        <authorList>
            <person name="Rehman Z.U."/>
        </authorList>
    </citation>
    <scope>NUCLEOTIDE SEQUENCE [LARGE SCALE GENOMIC DNA]</scope>
    <source>
        <strain evidence="6 7">NV9</strain>
    </source>
</reference>
<dbReference type="InterPro" id="IPR028082">
    <property type="entry name" value="Peripla_BP_I"/>
</dbReference>
<evidence type="ECO:0000256" key="3">
    <source>
        <dbReference type="ARBA" id="ARBA00022729"/>
    </source>
</evidence>
<gene>
    <name evidence="6" type="ORF">CHH28_19085</name>
</gene>